<evidence type="ECO:0000256" key="4">
    <source>
        <dbReference type="ARBA" id="ARBA00023136"/>
    </source>
</evidence>
<evidence type="ECO:0000313" key="6">
    <source>
        <dbReference type="EMBL" id="TXD38734.1"/>
    </source>
</evidence>
<feature type="transmembrane region" description="Helical" evidence="5">
    <location>
        <begin position="43"/>
        <end position="64"/>
    </location>
</feature>
<evidence type="ECO:0000256" key="2">
    <source>
        <dbReference type="ARBA" id="ARBA00022692"/>
    </source>
</evidence>
<comment type="subcellular location">
    <subcellularLocation>
        <location evidence="1">Membrane</location>
        <topology evidence="1">Multi-pass membrane protein</topology>
    </subcellularLocation>
</comment>
<name>A0A5C6XKM4_9DELT</name>
<reference evidence="6 7" key="1">
    <citation type="submission" date="2019-08" db="EMBL/GenBank/DDBJ databases">
        <title>Bradymonadales sp. TMQ2.</title>
        <authorList>
            <person name="Liang Q."/>
        </authorList>
    </citation>
    <scope>NUCLEOTIDE SEQUENCE [LARGE SCALE GENOMIC DNA]</scope>
    <source>
        <strain evidence="6 7">TMQ2</strain>
    </source>
</reference>
<proteinExistence type="predicted"/>
<accession>A0A5C6XKM4</accession>
<sequence length="151" mass="16624">MSDLRKGSFLMGRVIAGFFYLIMGLNHFGAWEALSGYAADKGVPFPSLAVGLSGVLLVMGGVSLALGLRPLLGVICIVVALLPITLMMHNFWAIDDAVARQVELTSFLKNGGLIGSALIFLALREPWPMSLDEWLDTWRFRQRLRHAREHG</sequence>
<keyword evidence="2 5" id="KW-0812">Transmembrane</keyword>
<keyword evidence="3 5" id="KW-1133">Transmembrane helix</keyword>
<feature type="transmembrane region" description="Helical" evidence="5">
    <location>
        <begin position="12"/>
        <end position="31"/>
    </location>
</feature>
<dbReference type="Pfam" id="PF07681">
    <property type="entry name" value="DoxX"/>
    <property type="match status" value="1"/>
</dbReference>
<keyword evidence="4 5" id="KW-0472">Membrane</keyword>
<organism evidence="6 7">
    <name type="scientific">Lujinxingia vulgaris</name>
    <dbReference type="NCBI Taxonomy" id="2600176"/>
    <lineage>
        <taxon>Bacteria</taxon>
        <taxon>Deltaproteobacteria</taxon>
        <taxon>Bradymonadales</taxon>
        <taxon>Lujinxingiaceae</taxon>
        <taxon>Lujinxingia</taxon>
    </lineage>
</organism>
<dbReference type="InterPro" id="IPR032808">
    <property type="entry name" value="DoxX"/>
</dbReference>
<gene>
    <name evidence="6" type="ORF">FRC96_07280</name>
</gene>
<dbReference type="RefSeq" id="WP_146973843.1">
    <property type="nucleotide sequence ID" value="NZ_VOSL01000036.1"/>
</dbReference>
<dbReference type="EMBL" id="VOSL01000036">
    <property type="protein sequence ID" value="TXD38734.1"/>
    <property type="molecule type" value="Genomic_DNA"/>
</dbReference>
<dbReference type="OrthoDB" id="9792760at2"/>
<evidence type="ECO:0000256" key="1">
    <source>
        <dbReference type="ARBA" id="ARBA00004141"/>
    </source>
</evidence>
<feature type="transmembrane region" description="Helical" evidence="5">
    <location>
        <begin position="71"/>
        <end position="92"/>
    </location>
</feature>
<protein>
    <submittedName>
        <fullName evidence="6">DoxX family protein</fullName>
    </submittedName>
</protein>
<evidence type="ECO:0000256" key="5">
    <source>
        <dbReference type="SAM" id="Phobius"/>
    </source>
</evidence>
<dbReference type="AlphaFoldDB" id="A0A5C6XKM4"/>
<dbReference type="Proteomes" id="UP000321046">
    <property type="component" value="Unassembled WGS sequence"/>
</dbReference>
<dbReference type="GO" id="GO:0016020">
    <property type="term" value="C:membrane"/>
    <property type="evidence" value="ECO:0007669"/>
    <property type="project" value="UniProtKB-SubCell"/>
</dbReference>
<evidence type="ECO:0000256" key="3">
    <source>
        <dbReference type="ARBA" id="ARBA00022989"/>
    </source>
</evidence>
<comment type="caution">
    <text evidence="6">The sequence shown here is derived from an EMBL/GenBank/DDBJ whole genome shotgun (WGS) entry which is preliminary data.</text>
</comment>
<evidence type="ECO:0000313" key="7">
    <source>
        <dbReference type="Proteomes" id="UP000321046"/>
    </source>
</evidence>